<comment type="caution">
    <text evidence="2">The sequence shown here is derived from an EMBL/GenBank/DDBJ whole genome shotgun (WGS) entry which is preliminary data.</text>
</comment>
<evidence type="ECO:0000313" key="2">
    <source>
        <dbReference type="EMBL" id="OJF16029.1"/>
    </source>
</evidence>
<dbReference type="EMBL" id="MEIA01000007">
    <property type="protein sequence ID" value="OJF16029.1"/>
    <property type="molecule type" value="Genomic_DNA"/>
</dbReference>
<dbReference type="InterPro" id="IPR002938">
    <property type="entry name" value="FAD-bd"/>
</dbReference>
<dbReference type="PANTHER" id="PTHR46865:SF8">
    <property type="entry name" value="POSSIBLE OXIDOREDUCTASE"/>
    <property type="match status" value="1"/>
</dbReference>
<accession>A0A1K0FT88</accession>
<dbReference type="Gene3D" id="3.30.9.10">
    <property type="entry name" value="D-Amino Acid Oxidase, subunit A, domain 2"/>
    <property type="match status" value="1"/>
</dbReference>
<protein>
    <submittedName>
        <fullName evidence="2">FAD-dependent oxidoreductase</fullName>
    </submittedName>
</protein>
<reference evidence="2 3" key="1">
    <citation type="submission" date="2016-09" db="EMBL/GenBank/DDBJ databases">
        <title>Couchioplanes caeruleus draft genome sequence.</title>
        <authorList>
            <person name="Sheehan J."/>
            <person name="Caffrey P."/>
        </authorList>
    </citation>
    <scope>NUCLEOTIDE SEQUENCE [LARGE SCALE GENOMIC DNA]</scope>
    <source>
        <strain evidence="2 3">DSM 43634</strain>
    </source>
</reference>
<proteinExistence type="predicted"/>
<dbReference type="Gene3D" id="3.50.50.60">
    <property type="entry name" value="FAD/NAD(P)-binding domain"/>
    <property type="match status" value="1"/>
</dbReference>
<dbReference type="RefSeq" id="WP_071802975.1">
    <property type="nucleotide sequence ID" value="NZ_MEIA01000007.1"/>
</dbReference>
<evidence type="ECO:0000313" key="3">
    <source>
        <dbReference type="Proteomes" id="UP000182486"/>
    </source>
</evidence>
<dbReference type="AlphaFoldDB" id="A0A1K0FT88"/>
<organism evidence="2 3">
    <name type="scientific">Couchioplanes caeruleus subsp. caeruleus</name>
    <dbReference type="NCBI Taxonomy" id="56427"/>
    <lineage>
        <taxon>Bacteria</taxon>
        <taxon>Bacillati</taxon>
        <taxon>Actinomycetota</taxon>
        <taxon>Actinomycetes</taxon>
        <taxon>Micromonosporales</taxon>
        <taxon>Micromonosporaceae</taxon>
        <taxon>Couchioplanes</taxon>
    </lineage>
</organism>
<dbReference type="Proteomes" id="UP000182486">
    <property type="component" value="Unassembled WGS sequence"/>
</dbReference>
<evidence type="ECO:0000259" key="1">
    <source>
        <dbReference type="Pfam" id="PF01494"/>
    </source>
</evidence>
<keyword evidence="3" id="KW-1185">Reference proteome</keyword>
<sequence length="404" mass="42855">MKVIICGAGIAGLSLAQRLDASGAEVIVVEKAPAPRTGGYMIDFFGPGYDAAEATGVLPRILERGYRIDEVAYCDTSGNRRAGLRLGRFARAAGGRLVSVMRPDLEQALREQLSARVDVRFASTVTQVDDRTDGVRVTLHDGTTLAADLLVGCDGIHSVVRALVFGPEERYLRYLGLHTAAFSFDDPAVHAAVAGRFCMTDTPQRAMGFYGLRDGRVAVFTVHRTGDPVLPDDAGAALRREYGTLGWLAPRALAACPPSTEVYYDQVAQAVVPAWSRGRVALLGDAAYAVSLLAGQGASLAVAGAYLLGEHLARSASVEAALAAYEGALRPIVLDRQEAARRGVRWFLPATRTELRLRRAALTLARLPLTDRLAATAVVGKPTALVADLAAGRPPASAASTDHR</sequence>
<dbReference type="PANTHER" id="PTHR46865">
    <property type="entry name" value="OXIDOREDUCTASE-RELATED"/>
    <property type="match status" value="1"/>
</dbReference>
<name>A0A1K0FT88_9ACTN</name>
<dbReference type="InterPro" id="IPR036188">
    <property type="entry name" value="FAD/NAD-bd_sf"/>
</dbReference>
<dbReference type="GO" id="GO:0071949">
    <property type="term" value="F:FAD binding"/>
    <property type="evidence" value="ECO:0007669"/>
    <property type="project" value="InterPro"/>
</dbReference>
<feature type="domain" description="FAD-binding" evidence="1">
    <location>
        <begin position="2"/>
        <end position="327"/>
    </location>
</feature>
<gene>
    <name evidence="2" type="ORF">BG844_02020</name>
</gene>
<dbReference type="InterPro" id="IPR051704">
    <property type="entry name" value="FAD_aromatic-hydroxylase"/>
</dbReference>
<dbReference type="SUPFAM" id="SSF51905">
    <property type="entry name" value="FAD/NAD(P)-binding domain"/>
    <property type="match status" value="1"/>
</dbReference>
<dbReference type="PRINTS" id="PR00420">
    <property type="entry name" value="RNGMNOXGNASE"/>
</dbReference>
<dbReference type="Pfam" id="PF01494">
    <property type="entry name" value="FAD_binding_3"/>
    <property type="match status" value="1"/>
</dbReference>